<reference evidence="1 2" key="1">
    <citation type="submission" date="2023-02" db="EMBL/GenBank/DDBJ databases">
        <title>LHISI_Scaffold_Assembly.</title>
        <authorList>
            <person name="Stuart O.P."/>
            <person name="Cleave R."/>
            <person name="Magrath M.J.L."/>
            <person name="Mikheyev A.S."/>
        </authorList>
    </citation>
    <scope>NUCLEOTIDE SEQUENCE [LARGE SCALE GENOMIC DNA]</scope>
    <source>
        <strain evidence="1">Daus_M_001</strain>
        <tissue evidence="1">Leg muscle</tissue>
    </source>
</reference>
<keyword evidence="2" id="KW-1185">Reference proteome</keyword>
<sequence>MDQLTKWWCLLAGLQREFPDPARGPGAAHPAAGQAAESGAAAAVVASRAIRQPVGGSLRKDRCASYNYTSPLGFGLLEPRAFENSCVRPVSMDVIVAS</sequence>
<dbReference type="Proteomes" id="UP001159363">
    <property type="component" value="Chromosome 3"/>
</dbReference>
<organism evidence="1 2">
    <name type="scientific">Dryococelus australis</name>
    <dbReference type="NCBI Taxonomy" id="614101"/>
    <lineage>
        <taxon>Eukaryota</taxon>
        <taxon>Metazoa</taxon>
        <taxon>Ecdysozoa</taxon>
        <taxon>Arthropoda</taxon>
        <taxon>Hexapoda</taxon>
        <taxon>Insecta</taxon>
        <taxon>Pterygota</taxon>
        <taxon>Neoptera</taxon>
        <taxon>Polyneoptera</taxon>
        <taxon>Phasmatodea</taxon>
        <taxon>Verophasmatodea</taxon>
        <taxon>Anareolatae</taxon>
        <taxon>Phasmatidae</taxon>
        <taxon>Eurycanthinae</taxon>
        <taxon>Dryococelus</taxon>
    </lineage>
</organism>
<evidence type="ECO:0000313" key="1">
    <source>
        <dbReference type="EMBL" id="KAJ8890527.1"/>
    </source>
</evidence>
<comment type="caution">
    <text evidence="1">The sequence shown here is derived from an EMBL/GenBank/DDBJ whole genome shotgun (WGS) entry which is preliminary data.</text>
</comment>
<evidence type="ECO:0000313" key="2">
    <source>
        <dbReference type="Proteomes" id="UP001159363"/>
    </source>
</evidence>
<name>A0ABQ9I205_9NEOP</name>
<protein>
    <submittedName>
        <fullName evidence="1">Uncharacterized protein</fullName>
    </submittedName>
</protein>
<gene>
    <name evidence="1" type="ORF">PR048_010036</name>
</gene>
<dbReference type="EMBL" id="JARBHB010000003">
    <property type="protein sequence ID" value="KAJ8890527.1"/>
    <property type="molecule type" value="Genomic_DNA"/>
</dbReference>
<proteinExistence type="predicted"/>
<accession>A0ABQ9I205</accession>